<dbReference type="FunFam" id="2.40.30.110:FF:000003">
    <property type="entry name" value="Aminomethyltransferase"/>
    <property type="match status" value="1"/>
</dbReference>
<accession>A0A931AZN0</accession>
<dbReference type="SUPFAM" id="SSF103025">
    <property type="entry name" value="Folate-binding domain"/>
    <property type="match status" value="1"/>
</dbReference>
<evidence type="ECO:0000259" key="9">
    <source>
        <dbReference type="Pfam" id="PF01571"/>
    </source>
</evidence>
<evidence type="ECO:0000313" key="12">
    <source>
        <dbReference type="Proteomes" id="UP000621436"/>
    </source>
</evidence>
<comment type="catalytic activity">
    <reaction evidence="6 7">
        <text>N(6)-[(R)-S(8)-aminomethyldihydrolipoyl]-L-lysyl-[protein] + (6S)-5,6,7,8-tetrahydrofolate = N(6)-[(R)-dihydrolipoyl]-L-lysyl-[protein] + (6R)-5,10-methylene-5,6,7,8-tetrahydrofolate + NH4(+)</text>
        <dbReference type="Rhea" id="RHEA:16945"/>
        <dbReference type="Rhea" id="RHEA-COMP:10475"/>
        <dbReference type="Rhea" id="RHEA-COMP:10492"/>
        <dbReference type="ChEBI" id="CHEBI:15636"/>
        <dbReference type="ChEBI" id="CHEBI:28938"/>
        <dbReference type="ChEBI" id="CHEBI:57453"/>
        <dbReference type="ChEBI" id="CHEBI:83100"/>
        <dbReference type="ChEBI" id="CHEBI:83143"/>
        <dbReference type="EC" id="2.1.2.10"/>
    </reaction>
</comment>
<evidence type="ECO:0000256" key="3">
    <source>
        <dbReference type="ARBA" id="ARBA00022576"/>
    </source>
</evidence>
<evidence type="ECO:0000256" key="4">
    <source>
        <dbReference type="ARBA" id="ARBA00022679"/>
    </source>
</evidence>
<dbReference type="Gene3D" id="3.30.1360.120">
    <property type="entry name" value="Probable tRNA modification gtpase trme, domain 1"/>
    <property type="match status" value="1"/>
</dbReference>
<dbReference type="HAMAP" id="MF_00259">
    <property type="entry name" value="GcvT"/>
    <property type="match status" value="1"/>
</dbReference>
<evidence type="ECO:0000256" key="7">
    <source>
        <dbReference type="HAMAP-Rule" id="MF_00259"/>
    </source>
</evidence>
<dbReference type="Proteomes" id="UP000621436">
    <property type="component" value="Unassembled WGS sequence"/>
</dbReference>
<proteinExistence type="inferred from homology"/>
<comment type="subunit">
    <text evidence="7">The glycine cleavage system is composed of four proteins: P, T, L and H.</text>
</comment>
<dbReference type="GO" id="GO:0019464">
    <property type="term" value="P:glycine decarboxylation via glycine cleavage system"/>
    <property type="evidence" value="ECO:0007669"/>
    <property type="project" value="UniProtKB-UniRule"/>
</dbReference>
<dbReference type="Gene3D" id="4.10.1250.10">
    <property type="entry name" value="Aminomethyltransferase fragment"/>
    <property type="match status" value="1"/>
</dbReference>
<comment type="function">
    <text evidence="7">The glycine cleavage system catalyzes the degradation of glycine.</text>
</comment>
<dbReference type="GO" id="GO:0004047">
    <property type="term" value="F:aminomethyltransferase activity"/>
    <property type="evidence" value="ECO:0007669"/>
    <property type="project" value="UniProtKB-UniRule"/>
</dbReference>
<dbReference type="InterPro" id="IPR006223">
    <property type="entry name" value="GcvT"/>
</dbReference>
<feature type="binding site" evidence="8">
    <location>
        <position position="193"/>
    </location>
    <ligand>
        <name>substrate</name>
    </ligand>
</feature>
<dbReference type="InterPro" id="IPR028896">
    <property type="entry name" value="GcvT/YgfZ/DmdA"/>
</dbReference>
<dbReference type="Gene3D" id="3.30.70.1400">
    <property type="entry name" value="Aminomethyltransferase beta-barrel domains"/>
    <property type="match status" value="1"/>
</dbReference>
<dbReference type="InterPro" id="IPR029043">
    <property type="entry name" value="GcvT/YgfZ_C"/>
</dbReference>
<dbReference type="Gene3D" id="2.40.30.110">
    <property type="entry name" value="Aminomethyltransferase beta-barrel domains"/>
    <property type="match status" value="1"/>
</dbReference>
<feature type="domain" description="Aminomethyltransferase C-terminal" evidence="10">
    <location>
        <begin position="279"/>
        <end position="355"/>
    </location>
</feature>
<dbReference type="PANTHER" id="PTHR43757">
    <property type="entry name" value="AMINOMETHYLTRANSFERASE"/>
    <property type="match status" value="1"/>
</dbReference>
<comment type="similarity">
    <text evidence="1 7">Belongs to the GcvT family.</text>
</comment>
<evidence type="ECO:0000256" key="2">
    <source>
        <dbReference type="ARBA" id="ARBA00012616"/>
    </source>
</evidence>
<dbReference type="FunFam" id="4.10.1250.10:FF:000001">
    <property type="entry name" value="Aminomethyltransferase"/>
    <property type="match status" value="1"/>
</dbReference>
<evidence type="ECO:0000313" key="11">
    <source>
        <dbReference type="EMBL" id="MBF8437708.1"/>
    </source>
</evidence>
<dbReference type="SUPFAM" id="SSF101790">
    <property type="entry name" value="Aminomethyltransferase beta-barrel domain"/>
    <property type="match status" value="1"/>
</dbReference>
<evidence type="ECO:0000256" key="1">
    <source>
        <dbReference type="ARBA" id="ARBA00008609"/>
    </source>
</evidence>
<evidence type="ECO:0000256" key="5">
    <source>
        <dbReference type="ARBA" id="ARBA00031395"/>
    </source>
</evidence>
<dbReference type="GO" id="GO:0005960">
    <property type="term" value="C:glycine cleavage complex"/>
    <property type="evidence" value="ECO:0007669"/>
    <property type="project" value="InterPro"/>
</dbReference>
<feature type="domain" description="GCVT N-terminal" evidence="9">
    <location>
        <begin position="7"/>
        <end position="260"/>
    </location>
</feature>
<dbReference type="InterPro" id="IPR027266">
    <property type="entry name" value="TrmE/GcvT-like"/>
</dbReference>
<organism evidence="11 12">
    <name type="scientific">Halonatronomonas betaini</name>
    <dbReference type="NCBI Taxonomy" id="2778430"/>
    <lineage>
        <taxon>Bacteria</taxon>
        <taxon>Bacillati</taxon>
        <taxon>Bacillota</taxon>
        <taxon>Clostridia</taxon>
        <taxon>Halanaerobiales</taxon>
        <taxon>Halarsenatibacteraceae</taxon>
        <taxon>Halonatronomonas</taxon>
    </lineage>
</organism>
<dbReference type="NCBIfam" id="TIGR00528">
    <property type="entry name" value="gcvT"/>
    <property type="match status" value="1"/>
</dbReference>
<dbReference type="InterPro" id="IPR013977">
    <property type="entry name" value="GcvT_C"/>
</dbReference>
<evidence type="ECO:0000256" key="8">
    <source>
        <dbReference type="PIRSR" id="PIRSR006487-1"/>
    </source>
</evidence>
<gene>
    <name evidence="7 11" type="primary">gcvT</name>
    <name evidence="11" type="ORF">I0Q91_11490</name>
</gene>
<dbReference type="InterPro" id="IPR006222">
    <property type="entry name" value="GCVT_N"/>
</dbReference>
<keyword evidence="12" id="KW-1185">Reference proteome</keyword>
<sequence length="356" mass="39812">MKKTALNQLHHNLGAKMIDFGGWEMPVQYTGIIEEHQAVRNNCGLFDVSHMGEIEITGPGATSYVNKLVTNQIDVEVGRVIYTPMCYEDGGIIDDLLVYRIKPDHYMLVVNASNKDKDFEWISKNAPDDVNARDLTDQFGLLALQGPKSEEVLSSLVNFDLSELKPFRLLNEKVNGHEMIISRTGYTGEDGFELYLNPDLAETIWNSIMEAGEDYGIMPAGLGCRNTLRLEAALCLYGNDIDEEINPLEAGLNWTVKFDKDDFYGKSALLEISDAGVDRKLIGFILKDRGIARHGYDIEVNDKKAGFVTSGSFSPTLDENIGMGYLQNQYAEVGREISILIRNREVKAKVVELPFI</sequence>
<dbReference type="EC" id="2.1.2.10" evidence="2 7"/>
<dbReference type="Pfam" id="PF08669">
    <property type="entry name" value="GCV_T_C"/>
    <property type="match status" value="1"/>
</dbReference>
<dbReference type="AlphaFoldDB" id="A0A931AZN0"/>
<dbReference type="InterPro" id="IPR022903">
    <property type="entry name" value="GcvT_bac"/>
</dbReference>
<dbReference type="NCBIfam" id="NF001567">
    <property type="entry name" value="PRK00389.1"/>
    <property type="match status" value="1"/>
</dbReference>
<dbReference type="GO" id="GO:0008483">
    <property type="term" value="F:transaminase activity"/>
    <property type="evidence" value="ECO:0007669"/>
    <property type="project" value="UniProtKB-KW"/>
</dbReference>
<dbReference type="EMBL" id="JADPIE010000007">
    <property type="protein sequence ID" value="MBF8437708.1"/>
    <property type="molecule type" value="Genomic_DNA"/>
</dbReference>
<keyword evidence="4 7" id="KW-0808">Transferase</keyword>
<dbReference type="PIRSF" id="PIRSF006487">
    <property type="entry name" value="GcvT"/>
    <property type="match status" value="1"/>
</dbReference>
<reference evidence="11" key="1">
    <citation type="submission" date="2020-11" db="EMBL/GenBank/DDBJ databases">
        <title>Halonatronomonas betainensis gen. nov., sp. nov. a novel haloalkaliphilic representative of the family Halanaerobiacae capable of betaine degradation.</title>
        <authorList>
            <person name="Boltyanskaya Y."/>
            <person name="Kevbrin V."/>
            <person name="Detkova E."/>
            <person name="Grouzdev D.S."/>
            <person name="Koziaeva V."/>
            <person name="Zhilina T."/>
        </authorList>
    </citation>
    <scope>NUCLEOTIDE SEQUENCE</scope>
    <source>
        <strain evidence="11">Z-7014</strain>
    </source>
</reference>
<dbReference type="GO" id="GO:0005829">
    <property type="term" value="C:cytosol"/>
    <property type="evidence" value="ECO:0007669"/>
    <property type="project" value="TreeGrafter"/>
</dbReference>
<evidence type="ECO:0000259" key="10">
    <source>
        <dbReference type="Pfam" id="PF08669"/>
    </source>
</evidence>
<keyword evidence="3 7" id="KW-0032">Aminotransferase</keyword>
<dbReference type="Pfam" id="PF01571">
    <property type="entry name" value="GCV_T"/>
    <property type="match status" value="1"/>
</dbReference>
<name>A0A931AZN0_9FIRM</name>
<protein>
    <recommendedName>
        <fullName evidence="2 7">Aminomethyltransferase</fullName>
        <ecNumber evidence="2 7">2.1.2.10</ecNumber>
    </recommendedName>
    <alternativeName>
        <fullName evidence="5 7">Glycine cleavage system T protein</fullName>
    </alternativeName>
</protein>
<evidence type="ECO:0000256" key="6">
    <source>
        <dbReference type="ARBA" id="ARBA00047665"/>
    </source>
</evidence>
<dbReference type="FunFam" id="3.30.70.1400:FF:000001">
    <property type="entry name" value="Aminomethyltransferase"/>
    <property type="match status" value="1"/>
</dbReference>
<comment type="caution">
    <text evidence="11">The sequence shown here is derived from an EMBL/GenBank/DDBJ whole genome shotgun (WGS) entry which is preliminary data.</text>
</comment>
<dbReference type="PANTHER" id="PTHR43757:SF2">
    <property type="entry name" value="AMINOMETHYLTRANSFERASE, MITOCHONDRIAL"/>
    <property type="match status" value="1"/>
</dbReference>